<dbReference type="EMBL" id="BMLI01000004">
    <property type="protein sequence ID" value="GGN13311.1"/>
    <property type="molecule type" value="Genomic_DNA"/>
</dbReference>
<accession>A0ABQ2ILB0</accession>
<evidence type="ECO:0000313" key="2">
    <source>
        <dbReference type="EMBL" id="GGN13311.1"/>
    </source>
</evidence>
<reference evidence="3" key="1">
    <citation type="journal article" date="2019" name="Int. J. Syst. Evol. Microbiol.">
        <title>The Global Catalogue of Microorganisms (GCM) 10K type strain sequencing project: providing services to taxonomists for standard genome sequencing and annotation.</title>
        <authorList>
            <consortium name="The Broad Institute Genomics Platform"/>
            <consortium name="The Broad Institute Genome Sequencing Center for Infectious Disease"/>
            <person name="Wu L."/>
            <person name="Ma J."/>
        </authorList>
    </citation>
    <scope>NUCLEOTIDE SEQUENCE [LARGE SCALE GENOMIC DNA]</scope>
    <source>
        <strain evidence="3">CGMCC 1.6375</strain>
    </source>
</reference>
<organism evidence="2 3">
    <name type="scientific">Dyadobacter beijingensis</name>
    <dbReference type="NCBI Taxonomy" id="365489"/>
    <lineage>
        <taxon>Bacteria</taxon>
        <taxon>Pseudomonadati</taxon>
        <taxon>Bacteroidota</taxon>
        <taxon>Cytophagia</taxon>
        <taxon>Cytophagales</taxon>
        <taxon>Spirosomataceae</taxon>
        <taxon>Dyadobacter</taxon>
    </lineage>
</organism>
<feature type="domain" description="Contractile injection system tube protein N-terminal" evidence="1">
    <location>
        <begin position="31"/>
        <end position="181"/>
    </location>
</feature>
<gene>
    <name evidence="2" type="ORF">GCM10010967_56770</name>
</gene>
<dbReference type="RefSeq" id="WP_019945381.1">
    <property type="nucleotide sequence ID" value="NZ_BMLI01000004.1"/>
</dbReference>
<evidence type="ECO:0000313" key="3">
    <source>
        <dbReference type="Proteomes" id="UP000632339"/>
    </source>
</evidence>
<comment type="caution">
    <text evidence="2">The sequence shown here is derived from an EMBL/GenBank/DDBJ whole genome shotgun (WGS) entry which is preliminary data.</text>
</comment>
<evidence type="ECO:0000259" key="1">
    <source>
        <dbReference type="Pfam" id="PF19266"/>
    </source>
</evidence>
<sequence length="250" mass="27476">MGYVNKLRIMSVHLDSGSPLAIASSVLQTLAGGVFELQMNPETYSRNFEIEYATPTDIGAPLVHSQFKGVKPEALEIKFTIDGTGIVPVQQPAIDLVTQAFAAGGSDAQVAFVTAKLQQLQIVAYGIQSETHRPPFMVVNWGKLVFMGVLQSMSHTFTLFHESGLPLRVDVTLKINEFKMPSVATAALSLLSPDLTRKHIVKSSDTLINLCLDTYQKPDYYLEIARVNELTNFRRLKQGSELILPPIANS</sequence>
<name>A0ABQ2ILB0_9BACT</name>
<dbReference type="InterPro" id="IPR045361">
    <property type="entry name" value="CIS_tube_prot_N"/>
</dbReference>
<dbReference type="Pfam" id="PF19266">
    <property type="entry name" value="CIS_tube"/>
    <property type="match status" value="1"/>
</dbReference>
<proteinExistence type="predicted"/>
<dbReference type="Proteomes" id="UP000632339">
    <property type="component" value="Unassembled WGS sequence"/>
</dbReference>
<keyword evidence="3" id="KW-1185">Reference proteome</keyword>
<protein>
    <submittedName>
        <fullName evidence="2">Peptidase M23</fullName>
    </submittedName>
</protein>